<evidence type="ECO:0000256" key="3">
    <source>
        <dbReference type="ARBA" id="ARBA00022670"/>
    </source>
</evidence>
<keyword evidence="6 8" id="KW-1133">Transmembrane helix</keyword>
<keyword evidence="2" id="KW-0673">Quorum sensing</keyword>
<feature type="transmembrane region" description="Helical" evidence="8">
    <location>
        <begin position="108"/>
        <end position="129"/>
    </location>
</feature>
<reference evidence="9 10" key="1">
    <citation type="submission" date="2024-06" db="EMBL/GenBank/DDBJ databases">
        <title>Genomic Encyclopedia of Type Strains, Phase IV (KMG-IV): sequencing the most valuable type-strain genomes for metagenomic binning, comparative biology and taxonomic classification.</title>
        <authorList>
            <person name="Goeker M."/>
        </authorList>
    </citation>
    <scope>NUCLEOTIDE SEQUENCE [LARGE SCALE GENOMIC DNA]</scope>
    <source>
        <strain evidence="9 10">DSM 29492</strain>
    </source>
</reference>
<evidence type="ECO:0000256" key="6">
    <source>
        <dbReference type="ARBA" id="ARBA00022989"/>
    </source>
</evidence>
<evidence type="ECO:0000256" key="1">
    <source>
        <dbReference type="ARBA" id="ARBA00022475"/>
    </source>
</evidence>
<keyword evidence="3" id="KW-0645">Protease</keyword>
<protein>
    <submittedName>
        <fullName evidence="9">Accessory gene regulator B</fullName>
    </submittedName>
</protein>
<keyword evidence="10" id="KW-1185">Reference proteome</keyword>
<organism evidence="9 10">
    <name type="scientific">Blautia caecimuris</name>
    <dbReference type="NCBI Taxonomy" id="1796615"/>
    <lineage>
        <taxon>Bacteria</taxon>
        <taxon>Bacillati</taxon>
        <taxon>Bacillota</taxon>
        <taxon>Clostridia</taxon>
        <taxon>Lachnospirales</taxon>
        <taxon>Lachnospiraceae</taxon>
        <taxon>Blautia</taxon>
    </lineage>
</organism>
<feature type="transmembrane region" description="Helical" evidence="8">
    <location>
        <begin position="54"/>
        <end position="71"/>
    </location>
</feature>
<gene>
    <name evidence="9" type="ORF">ABID24_003112</name>
</gene>
<dbReference type="EMBL" id="JBEPMJ010000029">
    <property type="protein sequence ID" value="MET3751850.1"/>
    <property type="molecule type" value="Genomic_DNA"/>
</dbReference>
<keyword evidence="1" id="KW-1003">Cell membrane</keyword>
<feature type="transmembrane region" description="Helical" evidence="8">
    <location>
        <begin position="136"/>
        <end position="153"/>
    </location>
</feature>
<feature type="transmembrane region" description="Helical" evidence="8">
    <location>
        <begin position="26"/>
        <end position="48"/>
    </location>
</feature>
<keyword evidence="4 8" id="KW-0812">Transmembrane</keyword>
<evidence type="ECO:0000256" key="5">
    <source>
        <dbReference type="ARBA" id="ARBA00022801"/>
    </source>
</evidence>
<evidence type="ECO:0000313" key="9">
    <source>
        <dbReference type="EMBL" id="MET3751850.1"/>
    </source>
</evidence>
<dbReference type="RefSeq" id="WP_354184320.1">
    <property type="nucleotide sequence ID" value="NZ_BAABXP010000007.1"/>
</dbReference>
<proteinExistence type="predicted"/>
<feature type="transmembrane region" description="Helical" evidence="8">
    <location>
        <begin position="159"/>
        <end position="177"/>
    </location>
</feature>
<dbReference type="Proteomes" id="UP001549106">
    <property type="component" value="Unassembled WGS sequence"/>
</dbReference>
<sequence>MLKYISEKSTNLLIRYGCIKLQQKDIYIYGFNLFYSTFITAITILITATLLQSIVSGLIFISYFAIPRFILGGYHAPSYGKCFLITNTLFICELFLPQFVIVHPILNSIILLCYTICILYLFFITILLIDFSYKKTLFLLLTVELSMYIILSLSPLPETYSIIAMESTITMVILILIPKSRKEKT</sequence>
<comment type="caution">
    <text evidence="9">The sequence shown here is derived from an EMBL/GenBank/DDBJ whole genome shotgun (WGS) entry which is preliminary data.</text>
</comment>
<evidence type="ECO:0000256" key="4">
    <source>
        <dbReference type="ARBA" id="ARBA00022692"/>
    </source>
</evidence>
<name>A0ABV2M5W2_9FIRM</name>
<evidence type="ECO:0000313" key="10">
    <source>
        <dbReference type="Proteomes" id="UP001549106"/>
    </source>
</evidence>
<feature type="transmembrane region" description="Helical" evidence="8">
    <location>
        <begin position="83"/>
        <end position="102"/>
    </location>
</feature>
<accession>A0ABV2M5W2</accession>
<evidence type="ECO:0000256" key="2">
    <source>
        <dbReference type="ARBA" id="ARBA00022654"/>
    </source>
</evidence>
<keyword evidence="7 8" id="KW-0472">Membrane</keyword>
<dbReference type="Pfam" id="PF04647">
    <property type="entry name" value="AgrB"/>
    <property type="match status" value="1"/>
</dbReference>
<dbReference type="InterPro" id="IPR006741">
    <property type="entry name" value="AgrB"/>
</dbReference>
<evidence type="ECO:0000256" key="7">
    <source>
        <dbReference type="ARBA" id="ARBA00023136"/>
    </source>
</evidence>
<keyword evidence="5" id="KW-0378">Hydrolase</keyword>
<evidence type="ECO:0000256" key="8">
    <source>
        <dbReference type="SAM" id="Phobius"/>
    </source>
</evidence>